<dbReference type="InterPro" id="IPR013324">
    <property type="entry name" value="RNA_pol_sigma_r3/r4-like"/>
</dbReference>
<dbReference type="RefSeq" id="WP_189011534.1">
    <property type="nucleotide sequence ID" value="NZ_BMHE01000009.1"/>
</dbReference>
<dbReference type="NCBIfam" id="NF007214">
    <property type="entry name" value="PRK09636.1"/>
    <property type="match status" value="1"/>
</dbReference>
<dbReference type="SUPFAM" id="SSF88946">
    <property type="entry name" value="Sigma2 domain of RNA polymerase sigma factors"/>
    <property type="match status" value="1"/>
</dbReference>
<reference evidence="5" key="1">
    <citation type="journal article" date="2019" name="Int. J. Syst. Evol. Microbiol.">
        <title>The Global Catalogue of Microorganisms (GCM) 10K type strain sequencing project: providing services to taxonomists for standard genome sequencing and annotation.</title>
        <authorList>
            <consortium name="The Broad Institute Genomics Platform"/>
            <consortium name="The Broad Institute Genome Sequencing Center for Infectious Disease"/>
            <person name="Wu L."/>
            <person name="Ma J."/>
        </authorList>
    </citation>
    <scope>NUCLEOTIDE SEQUENCE [LARGE SCALE GENOMIC DNA]</scope>
    <source>
        <strain evidence="5">CGMCC 1.15043</strain>
    </source>
</reference>
<dbReference type="SUPFAM" id="SSF54427">
    <property type="entry name" value="NTF2-like"/>
    <property type="match status" value="1"/>
</dbReference>
<dbReference type="EMBL" id="BMHE01000009">
    <property type="protein sequence ID" value="GFZ77031.1"/>
    <property type="molecule type" value="Genomic_DNA"/>
</dbReference>
<dbReference type="NCBIfam" id="TIGR02957">
    <property type="entry name" value="SigX4"/>
    <property type="match status" value="1"/>
</dbReference>
<dbReference type="SUPFAM" id="SSF88659">
    <property type="entry name" value="Sigma3 and sigma4 domains of RNA polymerase sigma factors"/>
    <property type="match status" value="1"/>
</dbReference>
<evidence type="ECO:0000259" key="2">
    <source>
        <dbReference type="Pfam" id="PF04542"/>
    </source>
</evidence>
<accession>A0ABQ1ELA8</accession>
<dbReference type="InterPro" id="IPR007627">
    <property type="entry name" value="RNA_pol_sigma70_r2"/>
</dbReference>
<evidence type="ECO:0000256" key="1">
    <source>
        <dbReference type="ARBA" id="ARBA00011344"/>
    </source>
</evidence>
<comment type="subunit">
    <text evidence="1">Interacts transiently with the RNA polymerase catalytic core formed by RpoA, RpoB, RpoC and RpoZ (2 alpha, 1 beta, 1 beta' and 1 omega subunit) to form the RNA polymerase holoenzyme that can initiate transcription.</text>
</comment>
<comment type="caution">
    <text evidence="4">The sequence shown here is derived from an EMBL/GenBank/DDBJ whole genome shotgun (WGS) entry which is preliminary data.</text>
</comment>
<dbReference type="NCBIfam" id="TIGR02937">
    <property type="entry name" value="sigma70-ECF"/>
    <property type="match status" value="1"/>
</dbReference>
<dbReference type="Gene3D" id="1.10.10.10">
    <property type="entry name" value="Winged helix-like DNA-binding domain superfamily/Winged helix DNA-binding domain"/>
    <property type="match status" value="1"/>
</dbReference>
<evidence type="ECO:0000313" key="5">
    <source>
        <dbReference type="Proteomes" id="UP000615455"/>
    </source>
</evidence>
<organism evidence="4 5">
    <name type="scientific">Paenibacillus marchantiophytorum</name>
    <dbReference type="NCBI Taxonomy" id="1619310"/>
    <lineage>
        <taxon>Bacteria</taxon>
        <taxon>Bacillati</taxon>
        <taxon>Bacillota</taxon>
        <taxon>Bacilli</taxon>
        <taxon>Bacillales</taxon>
        <taxon>Paenibacillaceae</taxon>
        <taxon>Paenibacillus</taxon>
    </lineage>
</organism>
<dbReference type="Pfam" id="PF04542">
    <property type="entry name" value="Sigma70_r2"/>
    <property type="match status" value="1"/>
</dbReference>
<dbReference type="Proteomes" id="UP000615455">
    <property type="component" value="Unassembled WGS sequence"/>
</dbReference>
<dbReference type="PANTHER" id="PTHR30173:SF36">
    <property type="entry name" value="ECF RNA POLYMERASE SIGMA FACTOR SIGJ"/>
    <property type="match status" value="1"/>
</dbReference>
<dbReference type="InterPro" id="IPR052704">
    <property type="entry name" value="ECF_Sigma-70_Domain"/>
</dbReference>
<protein>
    <submittedName>
        <fullName evidence="4">RNA polymerase sigma factor SigJ</fullName>
    </submittedName>
</protein>
<sequence>MDTFYAQYKPLLFTLAYQLLGSSADAEDAVQDVFVKAYDVHLDTVEHPKAYLCRMVTNRSLDQLRSAKRQRRHYVGPWLPEPIPTSDEDALESVVRNDLLSYAMLVMLERLSPRERAVFVLREALMFDYPTIAGLLDLSETNCRKLMSRAKAKMGITEEETVSAMAEAGEWVGRFMSALEQGNLDTLLSLLSEDVVLFSDGGGKVTAAIQPVETSMRVARFLIGIKNKFAQSDEAIQAEFKEVNGQAALLIRTEAGIDSIILLHVERERIRHVYLIRNPDKLRLLR</sequence>
<dbReference type="Pfam" id="PF08281">
    <property type="entry name" value="Sigma70_r4_2"/>
    <property type="match status" value="1"/>
</dbReference>
<dbReference type="PANTHER" id="PTHR30173">
    <property type="entry name" value="SIGMA 19 FACTOR"/>
    <property type="match status" value="1"/>
</dbReference>
<dbReference type="InterPro" id="IPR032710">
    <property type="entry name" value="NTF2-like_dom_sf"/>
</dbReference>
<proteinExistence type="predicted"/>
<evidence type="ECO:0000313" key="4">
    <source>
        <dbReference type="EMBL" id="GFZ77031.1"/>
    </source>
</evidence>
<feature type="domain" description="RNA polymerase sigma factor 70 region 4 type 2" evidence="3">
    <location>
        <begin position="104"/>
        <end position="154"/>
    </location>
</feature>
<keyword evidence="5" id="KW-1185">Reference proteome</keyword>
<dbReference type="InterPro" id="IPR014303">
    <property type="entry name" value="RNA_pol_sigma-70_ECF"/>
</dbReference>
<feature type="domain" description="RNA polymerase sigma-70 region 2" evidence="2">
    <location>
        <begin position="4"/>
        <end position="69"/>
    </location>
</feature>
<dbReference type="InterPro" id="IPR013249">
    <property type="entry name" value="RNA_pol_sigma70_r4_t2"/>
</dbReference>
<dbReference type="InterPro" id="IPR013325">
    <property type="entry name" value="RNA_pol_sigma_r2"/>
</dbReference>
<dbReference type="Gene3D" id="1.10.1740.10">
    <property type="match status" value="1"/>
</dbReference>
<dbReference type="InterPro" id="IPR014284">
    <property type="entry name" value="RNA_pol_sigma-70_dom"/>
</dbReference>
<dbReference type="InterPro" id="IPR036388">
    <property type="entry name" value="WH-like_DNA-bd_sf"/>
</dbReference>
<gene>
    <name evidence="4" type="primary">rpoE</name>
    <name evidence="4" type="ORF">GCM10008018_23170</name>
</gene>
<name>A0ABQ1ELA8_9BACL</name>
<evidence type="ECO:0000259" key="3">
    <source>
        <dbReference type="Pfam" id="PF08281"/>
    </source>
</evidence>